<evidence type="ECO:0000313" key="2">
    <source>
        <dbReference type="Proteomes" id="UP000004906"/>
    </source>
</evidence>
<comment type="caution">
    <text evidence="1">The sequence shown here is derived from an EMBL/GenBank/DDBJ whole genome shotgun (WGS) entry which is preliminary data.</text>
</comment>
<gene>
    <name evidence="1" type="ORF">LTSEADE_1871</name>
</gene>
<dbReference type="Proteomes" id="UP000004906">
    <property type="component" value="Unassembled WGS sequence"/>
</dbReference>
<sequence>MSSRRHQLTVEYSWCCEQGDIHNTTVLTEFKCQTDDYDIRYLCKVILFDFHADFASR</sequence>
<name>A0A6C8GNN1_SALET</name>
<organism evidence="1 2">
    <name type="scientific">Salmonella enterica subsp. enterica serovar Adelaide str. A4-669</name>
    <dbReference type="NCBI Taxonomy" id="913063"/>
    <lineage>
        <taxon>Bacteria</taxon>
        <taxon>Pseudomonadati</taxon>
        <taxon>Pseudomonadota</taxon>
        <taxon>Gammaproteobacteria</taxon>
        <taxon>Enterobacterales</taxon>
        <taxon>Enterobacteriaceae</taxon>
        <taxon>Salmonella</taxon>
    </lineage>
</organism>
<evidence type="ECO:0000313" key="1">
    <source>
        <dbReference type="EMBL" id="EHC37888.1"/>
    </source>
</evidence>
<dbReference type="AlphaFoldDB" id="A0A6C8GNN1"/>
<proteinExistence type="predicted"/>
<dbReference type="EMBL" id="AFCI01000651">
    <property type="protein sequence ID" value="EHC37888.1"/>
    <property type="molecule type" value="Genomic_DNA"/>
</dbReference>
<reference evidence="1 2" key="1">
    <citation type="journal article" date="2011" name="BMC Genomics">
        <title>Genome sequencing reveals diversification of virulence factor content and possible host adaptation in distinct subpopulations of Salmonella enterica.</title>
        <authorList>
            <person name="den Bakker H.C."/>
            <person name="Moreno Switt A.I."/>
            <person name="Govoni G."/>
            <person name="Cummings C.A."/>
            <person name="Ranieri M.L."/>
            <person name="Degoricija L."/>
            <person name="Hoelzer K."/>
            <person name="Rodriguez-Rivera L.D."/>
            <person name="Brown S."/>
            <person name="Bolchacova E."/>
            <person name="Furtado M.R."/>
            <person name="Wiedmann M."/>
        </authorList>
    </citation>
    <scope>NUCLEOTIDE SEQUENCE [LARGE SCALE GENOMIC DNA]</scope>
    <source>
        <strain evidence="1 2">A4-669</strain>
    </source>
</reference>
<accession>A0A6C8GNN1</accession>
<protein>
    <submittedName>
        <fullName evidence="1">Uncharacterized protein</fullName>
    </submittedName>
</protein>